<evidence type="ECO:0000313" key="2">
    <source>
        <dbReference type="Proteomes" id="UP001400965"/>
    </source>
</evidence>
<reference evidence="1 2" key="1">
    <citation type="journal article" date="2019" name="Int. J. Syst. Evol. Microbiol.">
        <title>The Global Catalogue of Microorganisms (GCM) 10K type strain sequencing project: providing services to taxonomists for standard genome sequencing and annotation.</title>
        <authorList>
            <consortium name="The Broad Institute Genomics Platform"/>
            <consortium name="The Broad Institute Genome Sequencing Center for Infectious Disease"/>
            <person name="Wu L."/>
            <person name="Ma J."/>
        </authorList>
    </citation>
    <scope>NUCLEOTIDE SEQUENCE [LARGE SCALE GENOMIC DNA]</scope>
    <source>
        <strain evidence="1 2">JCM 6486</strain>
    </source>
</reference>
<gene>
    <name evidence="1" type="ORF">GCM10008917_15420</name>
</gene>
<dbReference type="RefSeq" id="WP_346044581.1">
    <property type="nucleotide sequence ID" value="NZ_BAAACP010000008.1"/>
</dbReference>
<evidence type="ECO:0008006" key="3">
    <source>
        <dbReference type="Google" id="ProtNLM"/>
    </source>
</evidence>
<evidence type="ECO:0000313" key="1">
    <source>
        <dbReference type="EMBL" id="GAA0863931.1"/>
    </source>
</evidence>
<proteinExistence type="predicted"/>
<dbReference type="Proteomes" id="UP001400965">
    <property type="component" value="Unassembled WGS sequence"/>
</dbReference>
<protein>
    <recommendedName>
        <fullName evidence="3">DUF4352 domain-containing protein</fullName>
    </recommendedName>
</protein>
<dbReference type="EMBL" id="BAAACP010000008">
    <property type="protein sequence ID" value="GAA0863931.1"/>
    <property type="molecule type" value="Genomic_DNA"/>
</dbReference>
<organism evidence="1 2">
    <name type="scientific">Paraclostridium tenue</name>
    <dbReference type="NCBI Taxonomy" id="1737"/>
    <lineage>
        <taxon>Bacteria</taxon>
        <taxon>Bacillati</taxon>
        <taxon>Bacillota</taxon>
        <taxon>Clostridia</taxon>
        <taxon>Peptostreptococcales</taxon>
        <taxon>Peptostreptococcaceae</taxon>
        <taxon>Paraclostridium</taxon>
    </lineage>
</organism>
<sequence length="152" mass="17510">MKIKLIMCFFIVMVFAGGCSKEKNELNSNEISKTEIEKTQNISKFPEEIVLVDENNLQINAVIKDFVNNEGQILLKIINKSDEKFTISLDKLYFSEIEKKANLSCEIDSNSTINEYIKIEDIHSLEDLNDKIEGAFILNGNENNQYKFLFKT</sequence>
<accession>A0ABN1M3W4</accession>
<keyword evidence="2" id="KW-1185">Reference proteome</keyword>
<name>A0ABN1M3W4_9FIRM</name>
<dbReference type="PROSITE" id="PS51257">
    <property type="entry name" value="PROKAR_LIPOPROTEIN"/>
    <property type="match status" value="1"/>
</dbReference>
<comment type="caution">
    <text evidence="1">The sequence shown here is derived from an EMBL/GenBank/DDBJ whole genome shotgun (WGS) entry which is preliminary data.</text>
</comment>